<protein>
    <recommendedName>
        <fullName evidence="1">DinB-like domain-containing protein</fullName>
    </recommendedName>
</protein>
<dbReference type="InterPro" id="IPR034660">
    <property type="entry name" value="DinB/YfiT-like"/>
</dbReference>
<organism evidence="2 3">
    <name type="scientific">Sorangium cellulosum</name>
    <name type="common">Polyangium cellulosum</name>
    <dbReference type="NCBI Taxonomy" id="56"/>
    <lineage>
        <taxon>Bacteria</taxon>
        <taxon>Pseudomonadati</taxon>
        <taxon>Myxococcota</taxon>
        <taxon>Polyangia</taxon>
        <taxon>Polyangiales</taxon>
        <taxon>Polyangiaceae</taxon>
        <taxon>Sorangium</taxon>
    </lineage>
</organism>
<evidence type="ECO:0000313" key="2">
    <source>
        <dbReference type="EMBL" id="KYF52715.1"/>
    </source>
</evidence>
<proteinExistence type="predicted"/>
<evidence type="ECO:0000259" key="1">
    <source>
        <dbReference type="Pfam" id="PF12867"/>
    </source>
</evidence>
<accession>A0A150PAJ1</accession>
<dbReference type="EMBL" id="JELY01002391">
    <property type="protein sequence ID" value="KYF52715.1"/>
    <property type="molecule type" value="Genomic_DNA"/>
</dbReference>
<reference evidence="2 3" key="1">
    <citation type="submission" date="2014-02" db="EMBL/GenBank/DDBJ databases">
        <title>The small core and large imbalanced accessory genome model reveals a collaborative survival strategy of Sorangium cellulosum strains in nature.</title>
        <authorList>
            <person name="Han K."/>
            <person name="Peng R."/>
            <person name="Blom J."/>
            <person name="Li Y.-Z."/>
        </authorList>
    </citation>
    <scope>NUCLEOTIDE SEQUENCE [LARGE SCALE GENOMIC DNA]</scope>
    <source>
        <strain evidence="2 3">So0157-25</strain>
    </source>
</reference>
<evidence type="ECO:0000313" key="3">
    <source>
        <dbReference type="Proteomes" id="UP000075420"/>
    </source>
</evidence>
<dbReference type="Pfam" id="PF12867">
    <property type="entry name" value="DinB_2"/>
    <property type="match status" value="1"/>
</dbReference>
<comment type="caution">
    <text evidence="2">The sequence shown here is derived from an EMBL/GenBank/DDBJ whole genome shotgun (WGS) entry which is preliminary data.</text>
</comment>
<name>A0A150PAJ1_SORCE</name>
<dbReference type="AlphaFoldDB" id="A0A150PAJ1"/>
<feature type="domain" description="DinB-like" evidence="1">
    <location>
        <begin position="24"/>
        <end position="174"/>
    </location>
</feature>
<gene>
    <name evidence="2" type="ORF">BE08_13120</name>
</gene>
<sequence length="187" mass="21035">MGRDGSGAPAQPVVGEARGYLIRQLEIAWQLTSYHLDGLSTEECLWRPADAGLHVHQTASGAWRADWPEHEGYDLGPPSIAWLTWHIGFWWSMVLDHSFGAGALAREGVMWPGDADDVRAWLGGLEERWRAALVQSTDDDLRSSQRTRWPFQDRPFGDVVAWANVELMKNAAEIGYARFLYARRSTA</sequence>
<dbReference type="Proteomes" id="UP000075420">
    <property type="component" value="Unassembled WGS sequence"/>
</dbReference>
<dbReference type="SUPFAM" id="SSF109854">
    <property type="entry name" value="DinB/YfiT-like putative metalloenzymes"/>
    <property type="match status" value="1"/>
</dbReference>
<dbReference type="InterPro" id="IPR024775">
    <property type="entry name" value="DinB-like"/>
</dbReference>